<keyword evidence="2" id="KW-1185">Reference proteome</keyword>
<name>A0ACB7ZXD0_9AGAM</name>
<accession>A0ACB7ZXD0</accession>
<dbReference type="EMBL" id="MU268141">
    <property type="protein sequence ID" value="KAH7905690.1"/>
    <property type="molecule type" value="Genomic_DNA"/>
</dbReference>
<protein>
    <submittedName>
        <fullName evidence="1">Topoisomerase Ii-Dna cleavage Complex, metal-bound</fullName>
    </submittedName>
</protein>
<comment type="caution">
    <text evidence="1">The sequence shown here is derived from an EMBL/GenBank/DDBJ whole genome shotgun (WGS) entry which is preliminary data.</text>
</comment>
<dbReference type="Proteomes" id="UP000790377">
    <property type="component" value="Unassembled WGS sequence"/>
</dbReference>
<organism evidence="1 2">
    <name type="scientific">Hygrophoropsis aurantiaca</name>
    <dbReference type="NCBI Taxonomy" id="72124"/>
    <lineage>
        <taxon>Eukaryota</taxon>
        <taxon>Fungi</taxon>
        <taxon>Dikarya</taxon>
        <taxon>Basidiomycota</taxon>
        <taxon>Agaricomycotina</taxon>
        <taxon>Agaricomycetes</taxon>
        <taxon>Agaricomycetidae</taxon>
        <taxon>Boletales</taxon>
        <taxon>Coniophorineae</taxon>
        <taxon>Hygrophoropsidaceae</taxon>
        <taxon>Hygrophoropsis</taxon>
    </lineage>
</organism>
<proteinExistence type="predicted"/>
<sequence length="716" mass="80938">MPQQPFISLYADCDDSDTPEEELLLQGKKAPGPKVRGHLEEASDSEVDSELHGTSSLAGSTLVDAFDAGGLRASKCSLIITEGESAKSFVLSGIQSLADSGRRQFGVYSLRGKIPNVSQKKIWDSEQITALFVALGLQKGNDYKSVHGLRYGRLILMMDQDDDGVHMKALIINLLRECFPSLLKISGFLVMFDTPVIKIISNSQSLEFYSLAEYKEKLSQLSPTTNRSIKYYKGLGTHTITEAQHYFGHMDSYLRSFEPLSLADELALSKVFGIDTKPRRKWIMDFQAKSYLDHLASSITIQNFIDQEFIHYGIANCRRAIPSAVDGLKPSQRKVVWASLQRNNSDIKVSELAGYVSQLGAYHHGENALCKVIIHLAQDFVGSKNNINILEPRGQFGTRYTGGEVYAAARYLSTRMNPLARSIFHVEDDSILEYIEEDGKMVEPSFYIPIIPMVLVNGARGIGMGWNSSIPPHNPSDIISNLILMIKGGEPIPMVPWWRNFQGQVRKTSNNSWSTVGVVERIESTIIISELPIGVWTLNYREKLQKITEIESIQEDHQGGHVKFTLKMKNSFWQEKKTISNEYLQDYFSLKSQVASTVNLVCFDFQSNIHKYECIEDILQDFYVNRLKIYAKRKMHQQHALTSKASKLENQIRCLDLCQKGSLNLWNATNKELERLQFVKHFDKESGLNTFSYLFQLTPNNASHMYTMEKALAESL</sequence>
<gene>
    <name evidence="1" type="ORF">BJ138DRAFT_1118240</name>
</gene>
<evidence type="ECO:0000313" key="2">
    <source>
        <dbReference type="Proteomes" id="UP000790377"/>
    </source>
</evidence>
<reference evidence="1" key="1">
    <citation type="journal article" date="2021" name="New Phytol.">
        <title>Evolutionary innovations through gain and loss of genes in the ectomycorrhizal Boletales.</title>
        <authorList>
            <person name="Wu G."/>
            <person name="Miyauchi S."/>
            <person name="Morin E."/>
            <person name="Kuo A."/>
            <person name="Drula E."/>
            <person name="Varga T."/>
            <person name="Kohler A."/>
            <person name="Feng B."/>
            <person name="Cao Y."/>
            <person name="Lipzen A."/>
            <person name="Daum C."/>
            <person name="Hundley H."/>
            <person name="Pangilinan J."/>
            <person name="Johnson J."/>
            <person name="Barry K."/>
            <person name="LaButti K."/>
            <person name="Ng V."/>
            <person name="Ahrendt S."/>
            <person name="Min B."/>
            <person name="Choi I.G."/>
            <person name="Park H."/>
            <person name="Plett J.M."/>
            <person name="Magnuson J."/>
            <person name="Spatafora J.W."/>
            <person name="Nagy L.G."/>
            <person name="Henrissat B."/>
            <person name="Grigoriev I.V."/>
            <person name="Yang Z.L."/>
            <person name="Xu J."/>
            <person name="Martin F.M."/>
        </authorList>
    </citation>
    <scope>NUCLEOTIDE SEQUENCE</scope>
    <source>
        <strain evidence="1">ATCC 28755</strain>
    </source>
</reference>
<evidence type="ECO:0000313" key="1">
    <source>
        <dbReference type="EMBL" id="KAH7905690.1"/>
    </source>
</evidence>